<dbReference type="SUPFAM" id="SSF48208">
    <property type="entry name" value="Six-hairpin glycosidases"/>
    <property type="match status" value="1"/>
</dbReference>
<keyword evidence="1 4" id="KW-0378">Hydrolase</keyword>
<dbReference type="OrthoDB" id="428577at2"/>
<accession>A0A521BSK8</accession>
<dbReference type="RefSeq" id="WP_142453487.1">
    <property type="nucleotide sequence ID" value="NZ_FXTP01000003.1"/>
</dbReference>
<name>A0A521BSK8_9BACT</name>
<proteinExistence type="inferred from homology"/>
<feature type="chain" id="PRO_5022088042" evidence="3">
    <location>
        <begin position="21"/>
        <end position="405"/>
    </location>
</feature>
<reference evidence="4 5" key="1">
    <citation type="submission" date="2017-05" db="EMBL/GenBank/DDBJ databases">
        <authorList>
            <person name="Varghese N."/>
            <person name="Submissions S."/>
        </authorList>
    </citation>
    <scope>NUCLEOTIDE SEQUENCE [LARGE SCALE GENOMIC DNA]</scope>
    <source>
        <strain evidence="4 5">DSM 21985</strain>
    </source>
</reference>
<dbReference type="InterPro" id="IPR012341">
    <property type="entry name" value="6hp_glycosidase-like_sf"/>
</dbReference>
<keyword evidence="3" id="KW-0732">Signal</keyword>
<organism evidence="4 5">
    <name type="scientific">Gracilimonas mengyeensis</name>
    <dbReference type="NCBI Taxonomy" id="1302730"/>
    <lineage>
        <taxon>Bacteria</taxon>
        <taxon>Pseudomonadati</taxon>
        <taxon>Balneolota</taxon>
        <taxon>Balneolia</taxon>
        <taxon>Balneolales</taxon>
        <taxon>Balneolaceae</taxon>
        <taxon>Gracilimonas</taxon>
    </lineage>
</organism>
<sequence length="405" mass="45998">MKIKLLLFLFTLSVFVGCNSESATQQDSSPSISTIDSTLELAAKQYEYLGSQIEPGEYPKTYYDERDELETSGSGWWCSGFYPGTLLYLDEAIDAPHLRKRAMEVMKDLKKEQYNTSTHDLGFMMYCSFGNANRQQENEQYEEILMNSAKSLATRYQDTVKAIRSWDNASWNKGEEGDLVVIIDNMMNLELLFWATEHSGDSTYYDIAVNHANTTMENHFRPDYSSYHEVIYKENDGSVKARITNQGAADESAWARGQAWGLYGYVMTYRETGDEKYLEQAQNIADFVLSHPNLPEDKIPYWDFNAPNIPDTYRDASAGAIIASALFELSTLSEGEKAEYYYENAVDMLSSLLTPKYLAEEGENGGFLLKHGVGSLPGNSEVDVPLTYGDYYFVEAMMRYKDSKK</sequence>
<evidence type="ECO:0000256" key="3">
    <source>
        <dbReference type="SAM" id="SignalP"/>
    </source>
</evidence>
<dbReference type="PROSITE" id="PS51257">
    <property type="entry name" value="PROKAR_LIPOPROTEIN"/>
    <property type="match status" value="1"/>
</dbReference>
<protein>
    <submittedName>
        <fullName evidence="4">Glycosyl Hydrolase Family 88</fullName>
    </submittedName>
</protein>
<comment type="similarity">
    <text evidence="2">Belongs to the glycosyl hydrolase 88 family.</text>
</comment>
<dbReference type="GO" id="GO:0052757">
    <property type="term" value="F:chondroitin hydrolase activity"/>
    <property type="evidence" value="ECO:0007669"/>
    <property type="project" value="TreeGrafter"/>
</dbReference>
<evidence type="ECO:0000313" key="5">
    <source>
        <dbReference type="Proteomes" id="UP000317557"/>
    </source>
</evidence>
<dbReference type="PANTHER" id="PTHR36845:SF1">
    <property type="entry name" value="HYDROLASE, PUTATIVE (AFU_ORTHOLOGUE AFUA_7G05090)-RELATED"/>
    <property type="match status" value="1"/>
</dbReference>
<dbReference type="AlphaFoldDB" id="A0A521BSK8"/>
<dbReference type="InterPro" id="IPR052369">
    <property type="entry name" value="UG_Glycosaminoglycan_Hydrolase"/>
</dbReference>
<keyword evidence="5" id="KW-1185">Reference proteome</keyword>
<dbReference type="Proteomes" id="UP000317557">
    <property type="component" value="Unassembled WGS sequence"/>
</dbReference>
<dbReference type="PANTHER" id="PTHR36845">
    <property type="entry name" value="HYDROLASE, PUTATIVE (AFU_ORTHOLOGUE AFUA_7G05090)-RELATED"/>
    <property type="match status" value="1"/>
</dbReference>
<evidence type="ECO:0000313" key="4">
    <source>
        <dbReference type="EMBL" id="SMO50147.1"/>
    </source>
</evidence>
<feature type="signal peptide" evidence="3">
    <location>
        <begin position="1"/>
        <end position="20"/>
    </location>
</feature>
<dbReference type="InterPro" id="IPR008928">
    <property type="entry name" value="6-hairpin_glycosidase_sf"/>
</dbReference>
<evidence type="ECO:0000256" key="2">
    <source>
        <dbReference type="ARBA" id="ARBA00038358"/>
    </source>
</evidence>
<dbReference type="Gene3D" id="1.50.10.10">
    <property type="match status" value="1"/>
</dbReference>
<dbReference type="EMBL" id="FXTP01000003">
    <property type="protein sequence ID" value="SMO50147.1"/>
    <property type="molecule type" value="Genomic_DNA"/>
</dbReference>
<evidence type="ECO:0000256" key="1">
    <source>
        <dbReference type="ARBA" id="ARBA00022801"/>
    </source>
</evidence>
<dbReference type="GO" id="GO:0000272">
    <property type="term" value="P:polysaccharide catabolic process"/>
    <property type="evidence" value="ECO:0007669"/>
    <property type="project" value="TreeGrafter"/>
</dbReference>
<gene>
    <name evidence="4" type="ORF">SAMN06265219_10353</name>
</gene>